<protein>
    <submittedName>
        <fullName evidence="1">Uncharacterized protein</fullName>
    </submittedName>
</protein>
<reference evidence="1" key="1">
    <citation type="submission" date="2023-05" db="EMBL/GenBank/DDBJ databases">
        <authorList>
            <consortium name="ELIXIR-Norway"/>
        </authorList>
    </citation>
    <scope>NUCLEOTIDE SEQUENCE</scope>
</reference>
<proteinExistence type="predicted"/>
<evidence type="ECO:0000313" key="1">
    <source>
        <dbReference type="EMBL" id="CAN0343983.1"/>
    </source>
</evidence>
<accession>A0AC59ZAT9</accession>
<organism evidence="1 2">
    <name type="scientific">Rangifer tarandus platyrhynchus</name>
    <name type="common">Svalbard reindeer</name>
    <dbReference type="NCBI Taxonomy" id="3082113"/>
    <lineage>
        <taxon>Eukaryota</taxon>
        <taxon>Metazoa</taxon>
        <taxon>Chordata</taxon>
        <taxon>Craniata</taxon>
        <taxon>Vertebrata</taxon>
        <taxon>Euteleostomi</taxon>
        <taxon>Mammalia</taxon>
        <taxon>Eutheria</taxon>
        <taxon>Laurasiatheria</taxon>
        <taxon>Artiodactyla</taxon>
        <taxon>Ruminantia</taxon>
        <taxon>Pecora</taxon>
        <taxon>Cervidae</taxon>
        <taxon>Odocoileinae</taxon>
        <taxon>Rangifer</taxon>
    </lineage>
</organism>
<reference evidence="1" key="2">
    <citation type="submission" date="2025-03" db="EMBL/GenBank/DDBJ databases">
        <authorList>
            <consortium name="ELIXIR-Norway"/>
            <consortium name="Elixir Norway"/>
        </authorList>
    </citation>
    <scope>NUCLEOTIDE SEQUENCE</scope>
</reference>
<name>A0AC59ZAT9_RANTA</name>
<sequence length="174" mass="18485">MKADRFTWHVWEASGLAPLHQLTLHGRSGSSGMHPWAPQATPRLYPGACRQGRGGPQRVVRPFCQCAQPSHSHHPDPAARSLAAQGRGRAGEGALPHDAAAPPSRTGRLHCHAKSLQTCPTLCDPRDGSPPGSHPWGSPGKNTGVGCHALLQGIFPTQGTNTHLLSLLHWQAVS</sequence>
<gene>
    <name evidence="1" type="ORF">MRATA1EN22A_LOCUS16101</name>
</gene>
<dbReference type="EMBL" id="OX596110">
    <property type="protein sequence ID" value="CAN0343983.1"/>
    <property type="molecule type" value="Genomic_DNA"/>
</dbReference>
<evidence type="ECO:0000313" key="2">
    <source>
        <dbReference type="Proteomes" id="UP001162501"/>
    </source>
</evidence>
<dbReference type="Proteomes" id="UP001162501">
    <property type="component" value="Chromosome 26"/>
</dbReference>